<sequence>MRHKKLLFSTLAMVTFLTIMPVQAATKPIFSCSTAQGKKLLVEKTGSNYVLSYQDLKVTNPISQILERTNSHIVSRSGYVLYSLEFSDPKYSYYMQYQESMGDEKPLFAGLFRVEPNSNNAPTTLVKCNLKKPISNNFEINLMNN</sequence>
<evidence type="ECO:0000313" key="2">
    <source>
        <dbReference type="EMBL" id="OZN25700.1"/>
    </source>
</evidence>
<gene>
    <name evidence="2" type="ORF">CFY87_00300</name>
    <name evidence="3" type="ORF">NCTC10851_01414</name>
    <name evidence="4" type="ORF">NCTC10851_01420</name>
</gene>
<keyword evidence="1" id="KW-0732">Signal</keyword>
<evidence type="ECO:0000313" key="4">
    <source>
        <dbReference type="EMBL" id="SUU37013.1"/>
    </source>
</evidence>
<keyword evidence="5" id="KW-1185">Reference proteome</keyword>
<evidence type="ECO:0000313" key="6">
    <source>
        <dbReference type="Proteomes" id="UP000254507"/>
    </source>
</evidence>
<evidence type="ECO:0000313" key="3">
    <source>
        <dbReference type="EMBL" id="SUU36995.1"/>
    </source>
</evidence>
<dbReference type="EMBL" id="UFSB01000001">
    <property type="protein sequence ID" value="SUU36995.1"/>
    <property type="molecule type" value="Genomic_DNA"/>
</dbReference>
<name>A0A263HE38_9PAST</name>
<evidence type="ECO:0000256" key="1">
    <source>
        <dbReference type="SAM" id="SignalP"/>
    </source>
</evidence>
<accession>A0A263HE38</accession>
<feature type="chain" id="PRO_5044571916" description="Secreted protein" evidence="1">
    <location>
        <begin position="25"/>
        <end position="145"/>
    </location>
</feature>
<feature type="signal peptide" evidence="1">
    <location>
        <begin position="1"/>
        <end position="24"/>
    </location>
</feature>
<dbReference type="Proteomes" id="UP000254507">
    <property type="component" value="Unassembled WGS sequence"/>
</dbReference>
<dbReference type="OrthoDB" id="5681059at2"/>
<organism evidence="4 6">
    <name type="scientific">Actinobacillus seminis</name>
    <dbReference type="NCBI Taxonomy" id="722"/>
    <lineage>
        <taxon>Bacteria</taxon>
        <taxon>Pseudomonadati</taxon>
        <taxon>Pseudomonadota</taxon>
        <taxon>Gammaproteobacteria</taxon>
        <taxon>Pasteurellales</taxon>
        <taxon>Pasteurellaceae</taxon>
        <taxon>Actinobacillus</taxon>
    </lineage>
</organism>
<dbReference type="EMBL" id="NLFK01000001">
    <property type="protein sequence ID" value="OZN25700.1"/>
    <property type="molecule type" value="Genomic_DNA"/>
</dbReference>
<reference evidence="2 5" key="1">
    <citation type="submission" date="2017-07" db="EMBL/GenBank/DDBJ databases">
        <title>Virulence factors identified in Actinobacillus seminis.</title>
        <authorList>
            <person name="Negrete-Abascal E."/>
            <person name="Vaca-Pacheco S."/>
            <person name="Montes-Garcia F."/>
            <person name="Leyto-Gil A.M."/>
            <person name="Fragoso-Garcia E."/>
            <person name="Carvente-Garcia R."/>
            <person name="Perez-Agueros S."/>
            <person name="Castelan-Sanchez H.G."/>
            <person name="Garcia-Molina A."/>
            <person name="Villamar T.E."/>
            <person name="Vazquez-Cruz C."/>
        </authorList>
    </citation>
    <scope>NUCLEOTIDE SEQUENCE [LARGE SCALE GENOMIC DNA]</scope>
    <source>
        <strain evidence="2 5">ATCC 15768</strain>
    </source>
</reference>
<reference evidence="4 6" key="2">
    <citation type="submission" date="2018-06" db="EMBL/GenBank/DDBJ databases">
        <authorList>
            <consortium name="Pathogen Informatics"/>
            <person name="Doyle S."/>
        </authorList>
    </citation>
    <scope>NUCLEOTIDE SEQUENCE [LARGE SCALE GENOMIC DNA]</scope>
    <source>
        <strain evidence="4 6">NCTC10851</strain>
    </source>
</reference>
<dbReference type="AlphaFoldDB" id="A0A263HE38"/>
<proteinExistence type="predicted"/>
<dbReference type="EMBL" id="UFSB01000001">
    <property type="protein sequence ID" value="SUU37013.1"/>
    <property type="molecule type" value="Genomic_DNA"/>
</dbReference>
<evidence type="ECO:0008006" key="7">
    <source>
        <dbReference type="Google" id="ProtNLM"/>
    </source>
</evidence>
<protein>
    <recommendedName>
        <fullName evidence="7">Secreted protein</fullName>
    </recommendedName>
</protein>
<dbReference type="Proteomes" id="UP000215738">
    <property type="component" value="Unassembled WGS sequence"/>
</dbReference>
<dbReference type="RefSeq" id="WP_011609916.1">
    <property type="nucleotide sequence ID" value="NZ_JBMHIA010000004.1"/>
</dbReference>
<evidence type="ECO:0000313" key="5">
    <source>
        <dbReference type="Proteomes" id="UP000215738"/>
    </source>
</evidence>